<dbReference type="InterPro" id="IPR001041">
    <property type="entry name" value="2Fe-2S_ferredoxin-type"/>
</dbReference>
<dbReference type="Proteomes" id="UP001168528">
    <property type="component" value="Unassembled WGS sequence"/>
</dbReference>
<dbReference type="InterPro" id="IPR001709">
    <property type="entry name" value="Flavoprot_Pyr_Nucl_cyt_Rdtase"/>
</dbReference>
<comment type="caution">
    <text evidence="11">The sequence shown here is derived from an EMBL/GenBank/DDBJ whole genome shotgun (WGS) entry which is preliminary data.</text>
</comment>
<dbReference type="InterPro" id="IPR039261">
    <property type="entry name" value="FNR_nucleotide-bd"/>
</dbReference>
<dbReference type="SUPFAM" id="SSF63380">
    <property type="entry name" value="Riboflavin synthase domain-like"/>
    <property type="match status" value="1"/>
</dbReference>
<name>A0ABT8R8C1_9BACT</name>
<dbReference type="PROSITE" id="PS51384">
    <property type="entry name" value="FAD_FR"/>
    <property type="match status" value="1"/>
</dbReference>
<dbReference type="InterPro" id="IPR017938">
    <property type="entry name" value="Riboflavin_synthase-like_b-brl"/>
</dbReference>
<feature type="domain" description="FAD-binding FR-type" evidence="10">
    <location>
        <begin position="3"/>
        <end position="106"/>
    </location>
</feature>
<dbReference type="SUPFAM" id="SSF54292">
    <property type="entry name" value="2Fe-2S ferredoxin-like"/>
    <property type="match status" value="1"/>
</dbReference>
<dbReference type="Pfam" id="PF00111">
    <property type="entry name" value="Fer2"/>
    <property type="match status" value="1"/>
</dbReference>
<dbReference type="InterPro" id="IPR008333">
    <property type="entry name" value="Cbr1-like_FAD-bd_dom"/>
</dbReference>
<evidence type="ECO:0000313" key="12">
    <source>
        <dbReference type="Proteomes" id="UP001168528"/>
    </source>
</evidence>
<comment type="cofactor">
    <cofactor evidence="1">
        <name>FAD</name>
        <dbReference type="ChEBI" id="CHEBI:57692"/>
    </cofactor>
</comment>
<gene>
    <name evidence="11" type="ORF">Q0590_15095</name>
</gene>
<dbReference type="PANTHER" id="PTHR47354">
    <property type="entry name" value="NADH OXIDOREDUCTASE HCR"/>
    <property type="match status" value="1"/>
</dbReference>
<keyword evidence="8" id="KW-0411">Iron-sulfur</keyword>
<dbReference type="CDD" id="cd00207">
    <property type="entry name" value="fer2"/>
    <property type="match status" value="1"/>
</dbReference>
<evidence type="ECO:0000256" key="2">
    <source>
        <dbReference type="ARBA" id="ARBA00022630"/>
    </source>
</evidence>
<dbReference type="RefSeq" id="WP_302038397.1">
    <property type="nucleotide sequence ID" value="NZ_JAUKPO010000007.1"/>
</dbReference>
<dbReference type="PRINTS" id="PR00410">
    <property type="entry name" value="PHEHYDRXLASE"/>
</dbReference>
<keyword evidence="7" id="KW-0408">Iron</keyword>
<keyword evidence="4" id="KW-0479">Metal-binding</keyword>
<evidence type="ECO:0000256" key="4">
    <source>
        <dbReference type="ARBA" id="ARBA00022723"/>
    </source>
</evidence>
<evidence type="ECO:0000256" key="1">
    <source>
        <dbReference type="ARBA" id="ARBA00001974"/>
    </source>
</evidence>
<evidence type="ECO:0000256" key="6">
    <source>
        <dbReference type="ARBA" id="ARBA00023002"/>
    </source>
</evidence>
<accession>A0ABT8R8C1</accession>
<dbReference type="InterPro" id="IPR036010">
    <property type="entry name" value="2Fe-2S_ferredoxin-like_sf"/>
</dbReference>
<dbReference type="PROSITE" id="PS51085">
    <property type="entry name" value="2FE2S_FER_2"/>
    <property type="match status" value="1"/>
</dbReference>
<dbReference type="Gene3D" id="2.40.30.10">
    <property type="entry name" value="Translation factors"/>
    <property type="match status" value="1"/>
</dbReference>
<dbReference type="SUPFAM" id="SSF52343">
    <property type="entry name" value="Ferredoxin reductase-like, C-terminal NADP-linked domain"/>
    <property type="match status" value="1"/>
</dbReference>
<dbReference type="PRINTS" id="PR00371">
    <property type="entry name" value="FPNCR"/>
</dbReference>
<dbReference type="InterPro" id="IPR012675">
    <property type="entry name" value="Beta-grasp_dom_sf"/>
</dbReference>
<dbReference type="Gene3D" id="3.10.20.30">
    <property type="match status" value="1"/>
</dbReference>
<dbReference type="EMBL" id="JAUKPO010000007">
    <property type="protein sequence ID" value="MDO1447594.1"/>
    <property type="molecule type" value="Genomic_DNA"/>
</dbReference>
<dbReference type="PANTHER" id="PTHR47354:SF8">
    <property type="entry name" value="1,2-PHENYLACETYL-COA EPOXIDASE, SUBUNIT E"/>
    <property type="match status" value="1"/>
</dbReference>
<proteinExistence type="predicted"/>
<evidence type="ECO:0000256" key="5">
    <source>
        <dbReference type="ARBA" id="ARBA00022827"/>
    </source>
</evidence>
<dbReference type="Gene3D" id="3.40.50.80">
    <property type="entry name" value="Nucleotide-binding domain of ferredoxin-NADP reductase (FNR) module"/>
    <property type="match status" value="1"/>
</dbReference>
<dbReference type="InterPro" id="IPR001433">
    <property type="entry name" value="OxRdtase_FAD/NAD-bd"/>
</dbReference>
<evidence type="ECO:0000256" key="8">
    <source>
        <dbReference type="ARBA" id="ARBA00023014"/>
    </source>
</evidence>
<dbReference type="InterPro" id="IPR006058">
    <property type="entry name" value="2Fe2S_fd_BS"/>
</dbReference>
<organism evidence="11 12">
    <name type="scientific">Rhodocytophaga aerolata</name>
    <dbReference type="NCBI Taxonomy" id="455078"/>
    <lineage>
        <taxon>Bacteria</taxon>
        <taxon>Pseudomonadati</taxon>
        <taxon>Bacteroidota</taxon>
        <taxon>Cytophagia</taxon>
        <taxon>Cytophagales</taxon>
        <taxon>Rhodocytophagaceae</taxon>
        <taxon>Rhodocytophaga</taxon>
    </lineage>
</organism>
<feature type="domain" description="2Fe-2S ferredoxin-type" evidence="9">
    <location>
        <begin position="267"/>
        <end position="355"/>
    </location>
</feature>
<keyword evidence="5" id="KW-0274">FAD</keyword>
<protein>
    <submittedName>
        <fullName evidence="11">Ferredoxin--NADP reductase</fullName>
    </submittedName>
</protein>
<keyword evidence="6" id="KW-0560">Oxidoreductase</keyword>
<dbReference type="InterPro" id="IPR017927">
    <property type="entry name" value="FAD-bd_FR_type"/>
</dbReference>
<evidence type="ECO:0000256" key="3">
    <source>
        <dbReference type="ARBA" id="ARBA00022714"/>
    </source>
</evidence>
<keyword evidence="2" id="KW-0285">Flavoprotein</keyword>
<keyword evidence="12" id="KW-1185">Reference proteome</keyword>
<dbReference type="PROSITE" id="PS00197">
    <property type="entry name" value="2FE2S_FER_1"/>
    <property type="match status" value="1"/>
</dbReference>
<evidence type="ECO:0000313" key="11">
    <source>
        <dbReference type="EMBL" id="MDO1447594.1"/>
    </source>
</evidence>
<evidence type="ECO:0000259" key="9">
    <source>
        <dbReference type="PROSITE" id="PS51085"/>
    </source>
</evidence>
<evidence type="ECO:0000256" key="7">
    <source>
        <dbReference type="ARBA" id="ARBA00023004"/>
    </source>
</evidence>
<dbReference type="Pfam" id="PF00970">
    <property type="entry name" value="FAD_binding_6"/>
    <property type="match status" value="1"/>
</dbReference>
<dbReference type="CDD" id="cd06214">
    <property type="entry name" value="PA_degradation_oxidoreductase_like"/>
    <property type="match status" value="1"/>
</dbReference>
<dbReference type="Pfam" id="PF00175">
    <property type="entry name" value="NAD_binding_1"/>
    <property type="match status" value="1"/>
</dbReference>
<sequence length="355" mass="39679">MSTKYHKLRVTNIIKETPDTISVYMQQPAQSKIAYKPGQFLTVLIPMGGETVRRSYSMSSCPHTDKELCVTVKRVANGKVSNYLNDHLRVGQELEVMEPMGSFSLDLRPVQRHVILIGAGSGITPLMSIAKAVLRMESSSIVSLLYGNRNQDTIIFKNALEELQKQYANRLRIVHVLSQPNPGWNGLTGRLNRTLAIKLINELPKLDVYRTDYYICGPSGMMEEMEQALNILYVPKEKIHKESFATTPSADTTPKPVEDDNKEVKTQVVTIIYEGSEYKVKVEPHQSILDAGLDMDIDLPYSCQSGLCTACRGKCISGKVLMDEEDGLSEYEMKEGYVLVCVGHPLTSDVVIEID</sequence>
<dbReference type="InterPro" id="IPR050415">
    <property type="entry name" value="MRET"/>
</dbReference>
<reference evidence="11" key="1">
    <citation type="submission" date="2023-07" db="EMBL/GenBank/DDBJ databases">
        <title>The genome sequence of Rhodocytophaga aerolata KACC 12507.</title>
        <authorList>
            <person name="Zhang X."/>
        </authorList>
    </citation>
    <scope>NUCLEOTIDE SEQUENCE</scope>
    <source>
        <strain evidence="11">KACC 12507</strain>
    </source>
</reference>
<evidence type="ECO:0000259" key="10">
    <source>
        <dbReference type="PROSITE" id="PS51384"/>
    </source>
</evidence>
<keyword evidence="3" id="KW-0001">2Fe-2S</keyword>